<dbReference type="AlphaFoldDB" id="A0A0G0FWQ9"/>
<comment type="caution">
    <text evidence="2">The sequence shown here is derived from an EMBL/GenBank/DDBJ whole genome shotgun (WGS) entry which is preliminary data.</text>
</comment>
<dbReference type="EMBL" id="LBSM01000006">
    <property type="protein sequence ID" value="KKQ18280.1"/>
    <property type="molecule type" value="Genomic_DNA"/>
</dbReference>
<accession>A0A0G0FWQ9</accession>
<proteinExistence type="predicted"/>
<keyword evidence="1" id="KW-0812">Transmembrane</keyword>
<sequence length="50" mass="5761">MLTGDWVLLFYGPFVLAIILMIIGVVNKNITLKLISIGLFIVWIMFLFFL</sequence>
<organism evidence="2 3">
    <name type="scientific">Berkelbacteria bacterium GW2011_GWA1_36_9</name>
    <dbReference type="NCBI Taxonomy" id="1618331"/>
    <lineage>
        <taxon>Bacteria</taxon>
        <taxon>Candidatus Berkelbacteria</taxon>
    </lineage>
</organism>
<evidence type="ECO:0000313" key="2">
    <source>
        <dbReference type="EMBL" id="KKQ18280.1"/>
    </source>
</evidence>
<protein>
    <submittedName>
        <fullName evidence="2">Uncharacterized protein</fullName>
    </submittedName>
</protein>
<keyword evidence="1" id="KW-1133">Transmembrane helix</keyword>
<reference evidence="2 3" key="1">
    <citation type="journal article" date="2015" name="Nature">
        <title>rRNA introns, odd ribosomes, and small enigmatic genomes across a large radiation of phyla.</title>
        <authorList>
            <person name="Brown C.T."/>
            <person name="Hug L.A."/>
            <person name="Thomas B.C."/>
            <person name="Sharon I."/>
            <person name="Castelle C.J."/>
            <person name="Singh A."/>
            <person name="Wilkins M.J."/>
            <person name="Williams K.H."/>
            <person name="Banfield J.F."/>
        </authorList>
    </citation>
    <scope>NUCLEOTIDE SEQUENCE [LARGE SCALE GENOMIC DNA]</scope>
</reference>
<feature type="transmembrane region" description="Helical" evidence="1">
    <location>
        <begin position="30"/>
        <end position="49"/>
    </location>
</feature>
<evidence type="ECO:0000256" key="1">
    <source>
        <dbReference type="SAM" id="Phobius"/>
    </source>
</evidence>
<feature type="transmembrane region" description="Helical" evidence="1">
    <location>
        <begin position="6"/>
        <end position="23"/>
    </location>
</feature>
<keyword evidence="1" id="KW-0472">Membrane</keyword>
<gene>
    <name evidence="2" type="ORF">US31_C0006G0011</name>
</gene>
<evidence type="ECO:0000313" key="3">
    <source>
        <dbReference type="Proteomes" id="UP000034508"/>
    </source>
</evidence>
<dbReference type="Proteomes" id="UP000034508">
    <property type="component" value="Unassembled WGS sequence"/>
</dbReference>
<name>A0A0G0FWQ9_9BACT</name>